<evidence type="ECO:0000313" key="3">
    <source>
        <dbReference type="Proteomes" id="UP000663880"/>
    </source>
</evidence>
<gene>
    <name evidence="2" type="ORF">PMACD_LOCUS9653</name>
</gene>
<accession>A0A821U4A3</accession>
<feature type="compositionally biased region" description="Basic and acidic residues" evidence="1">
    <location>
        <begin position="113"/>
        <end position="130"/>
    </location>
</feature>
<feature type="compositionally biased region" description="Polar residues" evidence="1">
    <location>
        <begin position="1"/>
        <end position="17"/>
    </location>
</feature>
<keyword evidence="3" id="KW-1185">Reference proteome</keyword>
<proteinExistence type="predicted"/>
<comment type="caution">
    <text evidence="2">The sequence shown here is derived from an EMBL/GenBank/DDBJ whole genome shotgun (WGS) entry which is preliminary data.</text>
</comment>
<feature type="region of interest" description="Disordered" evidence="1">
    <location>
        <begin position="1"/>
        <end position="21"/>
    </location>
</feature>
<dbReference type="AlphaFoldDB" id="A0A821U4A3"/>
<name>A0A821U4A3_9NEOP</name>
<evidence type="ECO:0000313" key="2">
    <source>
        <dbReference type="EMBL" id="CAF4881523.1"/>
    </source>
</evidence>
<sequence>MNSRETQEASGKSQVPNRTLAKRISSIVQTKLFKNLQSPDSGCLEEPEPKRRRLSEDPNKYLPTTACASTNTDSLYSRRSTQKRKSEDLLNATTSKSPEDAVNRVSFNLKSSLRSEDDPKPKETYVDHNRTPGSPFYPGNTTYGGENWECNVFQVRNDKRNSKCVCFKVEKPGKKKPEITFNICLPTTQFNLGNNLNTINFGPMKSVNFEIGNNINSTNVLNFGGPSGKCESLTIVSQGNITSAGNKINGNIISSGNNSIPHFNAATKDVTH</sequence>
<organism evidence="2 3">
    <name type="scientific">Pieris macdunnoughi</name>
    <dbReference type="NCBI Taxonomy" id="345717"/>
    <lineage>
        <taxon>Eukaryota</taxon>
        <taxon>Metazoa</taxon>
        <taxon>Ecdysozoa</taxon>
        <taxon>Arthropoda</taxon>
        <taxon>Hexapoda</taxon>
        <taxon>Insecta</taxon>
        <taxon>Pterygota</taxon>
        <taxon>Neoptera</taxon>
        <taxon>Endopterygota</taxon>
        <taxon>Lepidoptera</taxon>
        <taxon>Glossata</taxon>
        <taxon>Ditrysia</taxon>
        <taxon>Papilionoidea</taxon>
        <taxon>Pieridae</taxon>
        <taxon>Pierinae</taxon>
        <taxon>Pieris</taxon>
    </lineage>
</organism>
<dbReference type="OrthoDB" id="79830at2759"/>
<feature type="region of interest" description="Disordered" evidence="1">
    <location>
        <begin position="35"/>
        <end position="140"/>
    </location>
</feature>
<dbReference type="EMBL" id="CAJOBZ010000027">
    <property type="protein sequence ID" value="CAF4881523.1"/>
    <property type="molecule type" value="Genomic_DNA"/>
</dbReference>
<dbReference type="Proteomes" id="UP000663880">
    <property type="component" value="Unassembled WGS sequence"/>
</dbReference>
<evidence type="ECO:0000256" key="1">
    <source>
        <dbReference type="SAM" id="MobiDB-lite"/>
    </source>
</evidence>
<protein>
    <submittedName>
        <fullName evidence="2">Uncharacterized protein</fullName>
    </submittedName>
</protein>
<reference evidence="2" key="1">
    <citation type="submission" date="2021-02" db="EMBL/GenBank/DDBJ databases">
        <authorList>
            <person name="Steward A R."/>
        </authorList>
    </citation>
    <scope>NUCLEOTIDE SEQUENCE</scope>
</reference>
<feature type="compositionally biased region" description="Polar residues" evidence="1">
    <location>
        <begin position="66"/>
        <end position="79"/>
    </location>
</feature>